<dbReference type="EMBL" id="CP000155">
    <property type="protein sequence ID" value="ABC33638.1"/>
    <property type="molecule type" value="Genomic_DNA"/>
</dbReference>
<feature type="transmembrane region" description="Helical" evidence="2">
    <location>
        <begin position="529"/>
        <end position="546"/>
    </location>
</feature>
<dbReference type="PANTHER" id="PTHR36435:SF1">
    <property type="entry name" value="CAAX AMINO TERMINAL PROTEASE FAMILY PROTEIN"/>
    <property type="match status" value="1"/>
</dbReference>
<feature type="transmembrane region" description="Helical" evidence="2">
    <location>
        <begin position="496"/>
        <end position="517"/>
    </location>
</feature>
<keyword evidence="1" id="KW-0175">Coiled coil</keyword>
<dbReference type="eggNOG" id="COG1266">
    <property type="taxonomic scope" value="Bacteria"/>
</dbReference>
<protein>
    <submittedName>
        <fullName evidence="5">Predicted metal-dependent membrane protease</fullName>
    </submittedName>
</protein>
<feature type="transmembrane region" description="Helical" evidence="2">
    <location>
        <begin position="421"/>
        <end position="441"/>
    </location>
</feature>
<dbReference type="InterPro" id="IPR006597">
    <property type="entry name" value="Sel1-like"/>
</dbReference>
<keyword evidence="2" id="KW-0812">Transmembrane</keyword>
<dbReference type="Gene3D" id="1.25.40.10">
    <property type="entry name" value="Tetratricopeptide repeat domain"/>
    <property type="match status" value="1"/>
</dbReference>
<feature type="chain" id="PRO_5004215104" evidence="3">
    <location>
        <begin position="21"/>
        <end position="771"/>
    </location>
</feature>
<feature type="transmembrane region" description="Helical" evidence="2">
    <location>
        <begin position="338"/>
        <end position="357"/>
    </location>
</feature>
<dbReference type="PANTHER" id="PTHR36435">
    <property type="entry name" value="SLR1288 PROTEIN"/>
    <property type="match status" value="1"/>
</dbReference>
<feature type="transmembrane region" description="Helical" evidence="2">
    <location>
        <begin position="577"/>
        <end position="597"/>
    </location>
</feature>
<keyword evidence="2" id="KW-0472">Membrane</keyword>
<evidence type="ECO:0000256" key="3">
    <source>
        <dbReference type="SAM" id="SignalP"/>
    </source>
</evidence>
<evidence type="ECO:0000313" key="5">
    <source>
        <dbReference type="EMBL" id="ABC33638.1"/>
    </source>
</evidence>
<dbReference type="SMART" id="SM00671">
    <property type="entry name" value="SEL1"/>
    <property type="match status" value="1"/>
</dbReference>
<keyword evidence="5" id="KW-0378">Hydrolase</keyword>
<dbReference type="InterPro" id="IPR003675">
    <property type="entry name" value="Rce1/LyrA-like_dom"/>
</dbReference>
<keyword evidence="6" id="KW-1185">Reference proteome</keyword>
<evidence type="ECO:0000256" key="1">
    <source>
        <dbReference type="SAM" id="Coils"/>
    </source>
</evidence>
<sequence>MKVVLSLLLGVFFYAGSAFGATPDFADFEKEVTRLYQKEVASLTSLDTSTFKRAEDLIALCQFIENATYLEDLYIEPAEEDYSKCLDELSSRYSSEPVTQLYLLESEYGESLLDKAVELNRIALEDWDATDIAKLYEQLAYSLRYDKEYKAQSVVYAVSAFQKKPTVRLAEVIVDYYAKNNEVEHAKLFAEKIIPMSFSEEERTLAIKIFVKAGLLEEAAKIFSILDEEKRGNLHTLSHARLLAHLKESGALRELMQEKLDSAYHSKSPELSAIWLDYELESGDEENAVKAYRAFAVGHYSRDPFLLYWFDLATKYPGAAAQLFVENPQVLLYSLCRYMALALAPLCIFLPVHYIGLWRMRRNKFLNSPNEPIFSGWGMGQAWFLLGLVLVVSSVLYEHFYPGATSQKNVMQAPSGNGPNYMVIFVLVMFVSVICVTGRTLRRGIFHSYRHVLLGTVTPLALAVGLLFMTPILCLPDLKLIVIADVDDYIKSTYEAYGLAVSLLLFGVMVPIYEEILCRGVILNATQRYVGFWFANIIQAAIFMSMHSNQSLYPYYFVLGFIAAILYRYIGGLYAPILMHMAVNFIAVTTLVVGVVADNGVKSQALLECEQGVQNAQHEKAFLSCLPAALQGDAEAQGYVADLYLTETFVVRNVQESYSWYERALEGGDERIRNNLAWLLATSSNSSIRDGKRAIAIAEGIPSEMRNSSVLDTLAAAYASDGRYESAVSLQKSAIEKLKEDNSDAKDVLENMEKQLQLYREGKPIVHEVTL</sequence>
<dbReference type="AlphaFoldDB" id="Q2S6T6"/>
<dbReference type="RefSeq" id="WP_011400688.1">
    <property type="nucleotide sequence ID" value="NC_007645.1"/>
</dbReference>
<dbReference type="KEGG" id="hch:HCH_07023"/>
<dbReference type="GO" id="GO:0006508">
    <property type="term" value="P:proteolysis"/>
    <property type="evidence" value="ECO:0007669"/>
    <property type="project" value="UniProtKB-KW"/>
</dbReference>
<dbReference type="Proteomes" id="UP000000238">
    <property type="component" value="Chromosome"/>
</dbReference>
<dbReference type="STRING" id="349521.HCH_07023"/>
<dbReference type="HOGENOM" id="CLU_362381_0_0_6"/>
<dbReference type="eggNOG" id="COG0790">
    <property type="taxonomic scope" value="Bacteria"/>
</dbReference>
<dbReference type="Pfam" id="PF02517">
    <property type="entry name" value="Rce1-like"/>
    <property type="match status" value="1"/>
</dbReference>
<dbReference type="GO" id="GO:0080120">
    <property type="term" value="P:CAAX-box protein maturation"/>
    <property type="evidence" value="ECO:0007669"/>
    <property type="project" value="UniProtKB-ARBA"/>
</dbReference>
<evidence type="ECO:0000259" key="4">
    <source>
        <dbReference type="Pfam" id="PF02517"/>
    </source>
</evidence>
<dbReference type="InterPro" id="IPR011990">
    <property type="entry name" value="TPR-like_helical_dom_sf"/>
</dbReference>
<dbReference type="OrthoDB" id="9204495at2"/>
<evidence type="ECO:0000313" key="6">
    <source>
        <dbReference type="Proteomes" id="UP000000238"/>
    </source>
</evidence>
<feature type="transmembrane region" description="Helical" evidence="2">
    <location>
        <begin position="552"/>
        <end position="570"/>
    </location>
</feature>
<name>Q2S6T6_HAHCH</name>
<feature type="transmembrane region" description="Helical" evidence="2">
    <location>
        <begin position="453"/>
        <end position="476"/>
    </location>
</feature>
<keyword evidence="5" id="KW-0645">Protease</keyword>
<keyword evidence="3" id="KW-0732">Signal</keyword>
<gene>
    <name evidence="5" type="ordered locus">HCH_07023</name>
</gene>
<feature type="signal peptide" evidence="3">
    <location>
        <begin position="1"/>
        <end position="20"/>
    </location>
</feature>
<dbReference type="SUPFAM" id="SSF81901">
    <property type="entry name" value="HCP-like"/>
    <property type="match status" value="1"/>
</dbReference>
<dbReference type="GO" id="GO:0004175">
    <property type="term" value="F:endopeptidase activity"/>
    <property type="evidence" value="ECO:0007669"/>
    <property type="project" value="UniProtKB-ARBA"/>
</dbReference>
<feature type="transmembrane region" description="Helical" evidence="2">
    <location>
        <begin position="382"/>
        <end position="401"/>
    </location>
</feature>
<proteinExistence type="predicted"/>
<feature type="domain" description="CAAX prenyl protease 2/Lysostaphin resistance protein A-like" evidence="4">
    <location>
        <begin position="499"/>
        <end position="586"/>
    </location>
</feature>
<reference evidence="5 6" key="1">
    <citation type="journal article" date="2005" name="Nucleic Acids Res.">
        <title>Genomic blueprint of Hahella chejuensis, a marine microbe producing an algicidal agent.</title>
        <authorList>
            <person name="Jeong H."/>
            <person name="Yim J.H."/>
            <person name="Lee C."/>
            <person name="Choi S.-H."/>
            <person name="Park Y.K."/>
            <person name="Yoon S.H."/>
            <person name="Hur C.-G."/>
            <person name="Kang H.-Y."/>
            <person name="Kim D."/>
            <person name="Lee H.H."/>
            <person name="Park K.H."/>
            <person name="Park S.-H."/>
            <person name="Park H.-S."/>
            <person name="Lee H.K."/>
            <person name="Oh T.K."/>
            <person name="Kim J.F."/>
        </authorList>
    </citation>
    <scope>NUCLEOTIDE SEQUENCE [LARGE SCALE GENOMIC DNA]</scope>
    <source>
        <strain evidence="5 6">KCTC 2396</strain>
    </source>
</reference>
<dbReference type="InterPro" id="IPR052710">
    <property type="entry name" value="CAAX_protease"/>
</dbReference>
<accession>Q2S6T6</accession>
<feature type="coiled-coil region" evidence="1">
    <location>
        <begin position="735"/>
        <end position="762"/>
    </location>
</feature>
<evidence type="ECO:0000256" key="2">
    <source>
        <dbReference type="SAM" id="Phobius"/>
    </source>
</evidence>
<keyword evidence="2" id="KW-1133">Transmembrane helix</keyword>
<organism evidence="5 6">
    <name type="scientific">Hahella chejuensis (strain KCTC 2396)</name>
    <dbReference type="NCBI Taxonomy" id="349521"/>
    <lineage>
        <taxon>Bacteria</taxon>
        <taxon>Pseudomonadati</taxon>
        <taxon>Pseudomonadota</taxon>
        <taxon>Gammaproteobacteria</taxon>
        <taxon>Oceanospirillales</taxon>
        <taxon>Hahellaceae</taxon>
        <taxon>Hahella</taxon>
    </lineage>
</organism>